<feature type="domain" description="Protein kinase" evidence="3">
    <location>
        <begin position="49"/>
        <end position="164"/>
    </location>
</feature>
<dbReference type="Proteomes" id="UP000824469">
    <property type="component" value="Unassembled WGS sequence"/>
</dbReference>
<dbReference type="SUPFAM" id="SSF56112">
    <property type="entry name" value="Protein kinase-like (PK-like)"/>
    <property type="match status" value="1"/>
</dbReference>
<organism evidence="4 5">
    <name type="scientific">Taxus chinensis</name>
    <name type="common">Chinese yew</name>
    <name type="synonym">Taxus wallichiana var. chinensis</name>
    <dbReference type="NCBI Taxonomy" id="29808"/>
    <lineage>
        <taxon>Eukaryota</taxon>
        <taxon>Viridiplantae</taxon>
        <taxon>Streptophyta</taxon>
        <taxon>Embryophyta</taxon>
        <taxon>Tracheophyta</taxon>
        <taxon>Spermatophyta</taxon>
        <taxon>Pinopsida</taxon>
        <taxon>Pinidae</taxon>
        <taxon>Conifers II</taxon>
        <taxon>Cupressales</taxon>
        <taxon>Taxaceae</taxon>
        <taxon>Taxus</taxon>
    </lineage>
</organism>
<dbReference type="Gene3D" id="3.30.200.20">
    <property type="entry name" value="Phosphorylase Kinase, domain 1"/>
    <property type="match status" value="1"/>
</dbReference>
<gene>
    <name evidence="4" type="ORF">KI387_016561</name>
</gene>
<keyword evidence="1" id="KW-0547">Nucleotide-binding</keyword>
<dbReference type="OMA" id="HWLIFAS"/>
<evidence type="ECO:0000259" key="3">
    <source>
        <dbReference type="PROSITE" id="PS50011"/>
    </source>
</evidence>
<evidence type="ECO:0000256" key="2">
    <source>
        <dbReference type="ARBA" id="ARBA00022840"/>
    </source>
</evidence>
<dbReference type="PANTHER" id="PTHR47989:SF26">
    <property type="entry name" value="PROTEIN KINASE DOMAIN-CONTAINING PROTEIN"/>
    <property type="match status" value="1"/>
</dbReference>
<dbReference type="PANTHER" id="PTHR47989">
    <property type="entry name" value="OS01G0750732 PROTEIN"/>
    <property type="match status" value="1"/>
</dbReference>
<name>A0AA38LI65_TAXCH</name>
<comment type="caution">
    <text evidence="4">The sequence shown here is derived from an EMBL/GenBank/DDBJ whole genome shotgun (WGS) entry which is preliminary data.</text>
</comment>
<protein>
    <recommendedName>
        <fullName evidence="3">Protein kinase domain-containing protein</fullName>
    </recommendedName>
</protein>
<keyword evidence="5" id="KW-1185">Reference proteome</keyword>
<proteinExistence type="predicted"/>
<sequence>MAFVPYMCWLLARKYTSCTRKKNKTIMTPTSPPPMVHRFSWEEICKATQNFRNVVAQGGFSTVYRAVLADGSVCAVKVQSRKSERLRQVYARELHALLAARHVNLVKLLGYCDEKEAGVLVLEYVPNGNLHDRLHAEKEKEFVPWRRRMGIAVEIASALEYLHE</sequence>
<dbReference type="Gene3D" id="1.10.510.10">
    <property type="entry name" value="Transferase(Phosphotransferase) domain 1"/>
    <property type="match status" value="1"/>
</dbReference>
<dbReference type="Pfam" id="PF07714">
    <property type="entry name" value="PK_Tyr_Ser-Thr"/>
    <property type="match status" value="1"/>
</dbReference>
<dbReference type="GO" id="GO:0005524">
    <property type="term" value="F:ATP binding"/>
    <property type="evidence" value="ECO:0007669"/>
    <property type="project" value="UniProtKB-KW"/>
</dbReference>
<evidence type="ECO:0000313" key="4">
    <source>
        <dbReference type="EMBL" id="KAH9321922.1"/>
    </source>
</evidence>
<keyword evidence="2" id="KW-0067">ATP-binding</keyword>
<evidence type="ECO:0000256" key="1">
    <source>
        <dbReference type="ARBA" id="ARBA00022741"/>
    </source>
</evidence>
<dbReference type="AlphaFoldDB" id="A0AA38LI65"/>
<evidence type="ECO:0000313" key="5">
    <source>
        <dbReference type="Proteomes" id="UP000824469"/>
    </source>
</evidence>
<dbReference type="InterPro" id="IPR001245">
    <property type="entry name" value="Ser-Thr/Tyr_kinase_cat_dom"/>
</dbReference>
<dbReference type="EMBL" id="JAHRHJ020000003">
    <property type="protein sequence ID" value="KAH9321922.1"/>
    <property type="molecule type" value="Genomic_DNA"/>
</dbReference>
<feature type="non-terminal residue" evidence="4">
    <location>
        <position position="1"/>
    </location>
</feature>
<dbReference type="InterPro" id="IPR000719">
    <property type="entry name" value="Prot_kinase_dom"/>
</dbReference>
<dbReference type="GO" id="GO:0004672">
    <property type="term" value="F:protein kinase activity"/>
    <property type="evidence" value="ECO:0007669"/>
    <property type="project" value="InterPro"/>
</dbReference>
<reference evidence="4 5" key="1">
    <citation type="journal article" date="2021" name="Nat. Plants">
        <title>The Taxus genome provides insights into paclitaxel biosynthesis.</title>
        <authorList>
            <person name="Xiong X."/>
            <person name="Gou J."/>
            <person name="Liao Q."/>
            <person name="Li Y."/>
            <person name="Zhou Q."/>
            <person name="Bi G."/>
            <person name="Li C."/>
            <person name="Du R."/>
            <person name="Wang X."/>
            <person name="Sun T."/>
            <person name="Guo L."/>
            <person name="Liang H."/>
            <person name="Lu P."/>
            <person name="Wu Y."/>
            <person name="Zhang Z."/>
            <person name="Ro D.K."/>
            <person name="Shang Y."/>
            <person name="Huang S."/>
            <person name="Yan J."/>
        </authorList>
    </citation>
    <scope>NUCLEOTIDE SEQUENCE [LARGE SCALE GENOMIC DNA]</scope>
    <source>
        <strain evidence="4">Ta-2019</strain>
    </source>
</reference>
<dbReference type="InterPro" id="IPR011009">
    <property type="entry name" value="Kinase-like_dom_sf"/>
</dbReference>
<dbReference type="PROSITE" id="PS50011">
    <property type="entry name" value="PROTEIN_KINASE_DOM"/>
    <property type="match status" value="1"/>
</dbReference>
<accession>A0AA38LI65</accession>